<feature type="domain" description="PABS" evidence="9">
    <location>
        <begin position="1"/>
        <end position="235"/>
    </location>
</feature>
<dbReference type="EMBL" id="JOJP01000001">
    <property type="protein sequence ID" value="KEI72310.1"/>
    <property type="molecule type" value="Genomic_DNA"/>
</dbReference>
<comment type="subunit">
    <text evidence="5">Homodimer or homotetramer.</text>
</comment>
<dbReference type="InterPro" id="IPR030374">
    <property type="entry name" value="PABS"/>
</dbReference>
<comment type="pathway">
    <text evidence="5">Amine and polyamine biosynthesis; spermidine biosynthesis; spermidine from putrescine: step 1/1.</text>
</comment>
<keyword evidence="3 5" id="KW-0745">Spermidine biosynthesis</keyword>
<evidence type="ECO:0000256" key="1">
    <source>
        <dbReference type="ARBA" id="ARBA00007867"/>
    </source>
</evidence>
<dbReference type="NCBIfam" id="NF002010">
    <property type="entry name" value="PRK00811.1"/>
    <property type="match status" value="1"/>
</dbReference>
<dbReference type="STRING" id="305900.GV64_17655"/>
<name>A0A081KDT4_9GAMM</name>
<feature type="binding site" evidence="5">
    <location>
        <position position="162"/>
    </location>
    <ligand>
        <name>S-methyl-5'-thioadenosine</name>
        <dbReference type="ChEBI" id="CHEBI:17509"/>
    </ligand>
</feature>
<organism evidence="10 11">
    <name type="scientific">Endozoicomonas elysicola</name>
    <dbReference type="NCBI Taxonomy" id="305900"/>
    <lineage>
        <taxon>Bacteria</taxon>
        <taxon>Pseudomonadati</taxon>
        <taxon>Pseudomonadota</taxon>
        <taxon>Gammaproteobacteria</taxon>
        <taxon>Oceanospirillales</taxon>
        <taxon>Endozoicomonadaceae</taxon>
        <taxon>Endozoicomonas</taxon>
    </lineage>
</organism>
<comment type="function">
    <text evidence="5">Catalyzes the irreversible transfer of a propylamine group from the amino donor S-adenosylmethioninamine (decarboxy-AdoMet) to putrescine (1,4-diaminobutane) to yield spermidine.</text>
</comment>
<dbReference type="PANTHER" id="PTHR11558">
    <property type="entry name" value="SPERMIDINE/SPERMINE SYNTHASE"/>
    <property type="match status" value="1"/>
</dbReference>
<dbReference type="SUPFAM" id="SSF53335">
    <property type="entry name" value="S-adenosyl-L-methionine-dependent methyltransferases"/>
    <property type="match status" value="1"/>
</dbReference>
<protein>
    <recommendedName>
        <fullName evidence="5">Polyamine aminopropyltransferase</fullName>
    </recommendedName>
    <alternativeName>
        <fullName evidence="5">Putrescine aminopropyltransferase</fullName>
        <shortName evidence="5">PAPT</shortName>
    </alternativeName>
    <alternativeName>
        <fullName evidence="5">Spermidine synthase</fullName>
        <shortName evidence="5">SPDS</shortName>
        <shortName evidence="5">SPDSY</shortName>
        <ecNumber evidence="5">2.5.1.16</ecNumber>
    </alternativeName>
</protein>
<dbReference type="Proteomes" id="UP000027997">
    <property type="component" value="Unassembled WGS sequence"/>
</dbReference>
<evidence type="ECO:0000313" key="11">
    <source>
        <dbReference type="Proteomes" id="UP000027997"/>
    </source>
</evidence>
<dbReference type="NCBIfam" id="TIGR00417">
    <property type="entry name" value="speE"/>
    <property type="match status" value="1"/>
</dbReference>
<feature type="binding site" evidence="5">
    <location>
        <begin position="155"/>
        <end position="158"/>
    </location>
    <ligand>
        <name>spermidine</name>
        <dbReference type="ChEBI" id="CHEBI:57834"/>
    </ligand>
</feature>
<feature type="binding site" evidence="5">
    <location>
        <position position="30"/>
    </location>
    <ligand>
        <name>S-methyl-5'-thioadenosine</name>
        <dbReference type="ChEBI" id="CHEBI:17509"/>
    </ligand>
</feature>
<dbReference type="PROSITE" id="PS01330">
    <property type="entry name" value="PABS_1"/>
    <property type="match status" value="1"/>
</dbReference>
<sequence>MNMYSESLVEGYGQTFSIDNILFEHKTSHQHLVIFENKWFGRVMALDGIIQTTEKDEFIYHEMLTHVPVLAHGNVKNVLIIGGGDGGTLRELTKHQSIERITLVEIDRSVIETCRKLLPKHSDGAFDDHRLKLVIDDGMNFIRNTGQNFDLIISDCTDPTGPGKVLFSTAFYQACKERLEASGVFVAQNGVPFFQPEELVTSSRKLRALYTDSSFYGVAVPTYVGGLMTLAWATENPALRKVPMEELTKRYQSSAIETHYYSPEAHRSAFSLPGYINNLIEY</sequence>
<feature type="active site" description="Proton acceptor" evidence="5 6">
    <location>
        <position position="155"/>
    </location>
</feature>
<feature type="binding site" evidence="5">
    <location>
        <position position="85"/>
    </location>
    <ligand>
        <name>spermidine</name>
        <dbReference type="ChEBI" id="CHEBI:57834"/>
    </ligand>
</feature>
<dbReference type="Gene3D" id="3.40.50.150">
    <property type="entry name" value="Vaccinia Virus protein VP39"/>
    <property type="match status" value="1"/>
</dbReference>
<dbReference type="RefSeq" id="WP_026258432.1">
    <property type="nucleotide sequence ID" value="NZ_JOJP01000001.1"/>
</dbReference>
<dbReference type="GO" id="GO:0004766">
    <property type="term" value="F:spermidine synthase activity"/>
    <property type="evidence" value="ECO:0007669"/>
    <property type="project" value="UniProtKB-UniRule"/>
</dbReference>
<dbReference type="PANTHER" id="PTHR11558:SF11">
    <property type="entry name" value="SPERMIDINE SYNTHASE"/>
    <property type="match status" value="1"/>
</dbReference>
<dbReference type="CDD" id="cd02440">
    <property type="entry name" value="AdoMet_MTases"/>
    <property type="match status" value="1"/>
</dbReference>
<evidence type="ECO:0000313" key="10">
    <source>
        <dbReference type="EMBL" id="KEI72310.1"/>
    </source>
</evidence>
<evidence type="ECO:0000259" key="9">
    <source>
        <dbReference type="PROSITE" id="PS51006"/>
    </source>
</evidence>
<dbReference type="InterPro" id="IPR035246">
    <property type="entry name" value="Spermidine_synt_N"/>
</dbReference>
<dbReference type="Pfam" id="PF17284">
    <property type="entry name" value="Spermine_synt_N"/>
    <property type="match status" value="1"/>
</dbReference>
<reference evidence="10 11" key="1">
    <citation type="submission" date="2014-06" db="EMBL/GenBank/DDBJ databases">
        <title>Whole Genome Sequences of Three Symbiotic Endozoicomonas Bacteria.</title>
        <authorList>
            <person name="Neave M.J."/>
            <person name="Apprill A."/>
            <person name="Voolstra C.R."/>
        </authorList>
    </citation>
    <scope>NUCLEOTIDE SEQUENCE [LARGE SCALE GENOMIC DNA]</scope>
    <source>
        <strain evidence="10 11">DSM 22380</strain>
    </source>
</reference>
<keyword evidence="2 5" id="KW-0808">Transferase</keyword>
<feature type="binding site" evidence="5">
    <location>
        <begin position="137"/>
        <end position="138"/>
    </location>
    <ligand>
        <name>S-methyl-5'-thioadenosine</name>
        <dbReference type="ChEBI" id="CHEBI:17509"/>
    </ligand>
</feature>
<keyword evidence="11" id="KW-1185">Reference proteome</keyword>
<dbReference type="Pfam" id="PF01564">
    <property type="entry name" value="Spermine_synth"/>
    <property type="match status" value="1"/>
</dbReference>
<dbReference type="AlphaFoldDB" id="A0A081KDT4"/>
<dbReference type="InterPro" id="IPR030373">
    <property type="entry name" value="PABS_CS"/>
</dbReference>
<comment type="similarity">
    <text evidence="1 5 7">Belongs to the spermidine/spermine synthase family.</text>
</comment>
<feature type="binding site" evidence="5">
    <location>
        <position position="61"/>
    </location>
    <ligand>
        <name>spermidine</name>
        <dbReference type="ChEBI" id="CHEBI:57834"/>
    </ligand>
</feature>
<evidence type="ECO:0000256" key="3">
    <source>
        <dbReference type="ARBA" id="ARBA00023066"/>
    </source>
</evidence>
<dbReference type="InterPro" id="IPR001045">
    <property type="entry name" value="Spermi_synthase"/>
</dbReference>
<dbReference type="UniPathway" id="UPA00248">
    <property type="reaction ID" value="UER00314"/>
</dbReference>
<dbReference type="GO" id="GO:0005829">
    <property type="term" value="C:cytosol"/>
    <property type="evidence" value="ECO:0007669"/>
    <property type="project" value="TreeGrafter"/>
</dbReference>
<dbReference type="PROSITE" id="PS51006">
    <property type="entry name" value="PABS_2"/>
    <property type="match status" value="1"/>
</dbReference>
<dbReference type="Gene3D" id="2.30.140.10">
    <property type="entry name" value="Spermidine synthase, tetramerisation domain"/>
    <property type="match status" value="1"/>
</dbReference>
<evidence type="ECO:0000256" key="5">
    <source>
        <dbReference type="HAMAP-Rule" id="MF_00198"/>
    </source>
</evidence>
<gene>
    <name evidence="5" type="primary">speE</name>
    <name evidence="10" type="ORF">GV64_17655</name>
</gene>
<evidence type="ECO:0000256" key="7">
    <source>
        <dbReference type="RuleBase" id="RU003836"/>
    </source>
</evidence>
<evidence type="ECO:0000256" key="8">
    <source>
        <dbReference type="RuleBase" id="RU003837"/>
    </source>
</evidence>
<comment type="catalytic activity">
    <reaction evidence="5 8">
        <text>S-adenosyl 3-(methylsulfanyl)propylamine + putrescine = S-methyl-5'-thioadenosine + spermidine + H(+)</text>
        <dbReference type="Rhea" id="RHEA:12721"/>
        <dbReference type="ChEBI" id="CHEBI:15378"/>
        <dbReference type="ChEBI" id="CHEBI:17509"/>
        <dbReference type="ChEBI" id="CHEBI:57443"/>
        <dbReference type="ChEBI" id="CHEBI:57834"/>
        <dbReference type="ChEBI" id="CHEBI:326268"/>
        <dbReference type="EC" id="2.5.1.16"/>
    </reaction>
</comment>
<keyword evidence="4 5" id="KW-0620">Polyamine biosynthesis</keyword>
<dbReference type="InterPro" id="IPR029063">
    <property type="entry name" value="SAM-dependent_MTases_sf"/>
</dbReference>
<evidence type="ECO:0000256" key="4">
    <source>
        <dbReference type="ARBA" id="ARBA00023115"/>
    </source>
</evidence>
<dbReference type="eggNOG" id="COG0421">
    <property type="taxonomic scope" value="Bacteria"/>
</dbReference>
<dbReference type="InterPro" id="IPR037163">
    <property type="entry name" value="Spermidine_synt_N_sf"/>
</dbReference>
<feature type="binding site" evidence="5">
    <location>
        <position position="105"/>
    </location>
    <ligand>
        <name>S-methyl-5'-thioadenosine</name>
        <dbReference type="ChEBI" id="CHEBI:17509"/>
    </ligand>
</feature>
<dbReference type="HAMAP" id="MF_00198">
    <property type="entry name" value="Spermidine_synth"/>
    <property type="match status" value="1"/>
</dbReference>
<evidence type="ECO:0000256" key="2">
    <source>
        <dbReference type="ARBA" id="ARBA00022679"/>
    </source>
</evidence>
<comment type="caution">
    <text evidence="10">The sequence shown here is derived from an EMBL/GenBank/DDBJ whole genome shotgun (WGS) entry which is preliminary data.</text>
</comment>
<evidence type="ECO:0000256" key="6">
    <source>
        <dbReference type="PROSITE-ProRule" id="PRU00354"/>
    </source>
</evidence>
<dbReference type="EC" id="2.5.1.16" evidence="5"/>
<accession>A0A081KDT4</accession>
<proteinExistence type="inferred from homology"/>
<dbReference type="GO" id="GO:0008295">
    <property type="term" value="P:spermidine biosynthetic process"/>
    <property type="evidence" value="ECO:0007669"/>
    <property type="project" value="UniProtKB-UniRule"/>
</dbReference>